<evidence type="ECO:0000313" key="5">
    <source>
        <dbReference type="EMBL" id="KAG2307303.1"/>
    </source>
</evidence>
<evidence type="ECO:0000313" key="6">
    <source>
        <dbReference type="Proteomes" id="UP000886595"/>
    </source>
</evidence>
<evidence type="ECO:0000256" key="1">
    <source>
        <dbReference type="ARBA" id="ARBA00001964"/>
    </source>
</evidence>
<name>A0A8X7SJ62_BRACI</name>
<feature type="domain" description="Dehydrogenase E1 component" evidence="4">
    <location>
        <begin position="26"/>
        <end position="108"/>
    </location>
</feature>
<proteinExistence type="predicted"/>
<dbReference type="InterPro" id="IPR029061">
    <property type="entry name" value="THDP-binding"/>
</dbReference>
<dbReference type="Proteomes" id="UP000886595">
    <property type="component" value="Unassembled WGS sequence"/>
</dbReference>
<evidence type="ECO:0000256" key="3">
    <source>
        <dbReference type="ARBA" id="ARBA00023052"/>
    </source>
</evidence>
<keyword evidence="2" id="KW-0560">Oxidoreductase</keyword>
<dbReference type="PANTHER" id="PTHR11516">
    <property type="entry name" value="PYRUVATE DEHYDROGENASE E1 COMPONENT, ALPHA SUBUNIT BACTERIAL AND ORGANELLAR"/>
    <property type="match status" value="1"/>
</dbReference>
<dbReference type="PANTHER" id="PTHR11516:SF60">
    <property type="entry name" value="PYRUVATE DEHYDROGENASE E1 COMPONENT SUBUNIT ALPHA"/>
    <property type="match status" value="1"/>
</dbReference>
<dbReference type="EMBL" id="JAAMPC010000006">
    <property type="protein sequence ID" value="KAG2307303.1"/>
    <property type="molecule type" value="Genomic_DNA"/>
</dbReference>
<organism evidence="5 6">
    <name type="scientific">Brassica carinata</name>
    <name type="common">Ethiopian mustard</name>
    <name type="synonym">Abyssinian cabbage</name>
    <dbReference type="NCBI Taxonomy" id="52824"/>
    <lineage>
        <taxon>Eukaryota</taxon>
        <taxon>Viridiplantae</taxon>
        <taxon>Streptophyta</taxon>
        <taxon>Embryophyta</taxon>
        <taxon>Tracheophyta</taxon>
        <taxon>Spermatophyta</taxon>
        <taxon>Magnoliopsida</taxon>
        <taxon>eudicotyledons</taxon>
        <taxon>Gunneridae</taxon>
        <taxon>Pentapetalae</taxon>
        <taxon>rosids</taxon>
        <taxon>malvids</taxon>
        <taxon>Brassicales</taxon>
        <taxon>Brassicaceae</taxon>
        <taxon>Brassiceae</taxon>
        <taxon>Brassica</taxon>
    </lineage>
</organism>
<dbReference type="Pfam" id="PF00676">
    <property type="entry name" value="E1_dh"/>
    <property type="match status" value="1"/>
</dbReference>
<dbReference type="GO" id="GO:0004739">
    <property type="term" value="F:pyruvate dehydrogenase (acetyl-transferring) activity"/>
    <property type="evidence" value="ECO:0007669"/>
    <property type="project" value="TreeGrafter"/>
</dbReference>
<protein>
    <recommendedName>
        <fullName evidence="4">Dehydrogenase E1 component domain-containing protein</fullName>
    </recommendedName>
</protein>
<dbReference type="AlphaFoldDB" id="A0A8X7SJ62"/>
<dbReference type="OrthoDB" id="10256198at2759"/>
<comment type="cofactor">
    <cofactor evidence="1">
        <name>thiamine diphosphate</name>
        <dbReference type="ChEBI" id="CHEBI:58937"/>
    </cofactor>
</comment>
<sequence>MSCAPLEAFASAPFRCLVGLSVLRFRLGCEIAFAQKYSKEEAVTFAMYGDGAANQGQLFETLNISALWDLPSILVCENNHYGMGTAEWRDAKSPSYYKRGDYVPGLKVIDSYEDIRPIWHQGKRPKTRDFP</sequence>
<evidence type="ECO:0000259" key="4">
    <source>
        <dbReference type="Pfam" id="PF00676"/>
    </source>
</evidence>
<dbReference type="Gene3D" id="3.40.50.970">
    <property type="match status" value="1"/>
</dbReference>
<dbReference type="GO" id="GO:0006086">
    <property type="term" value="P:pyruvate decarboxylation to acetyl-CoA"/>
    <property type="evidence" value="ECO:0007669"/>
    <property type="project" value="TreeGrafter"/>
</dbReference>
<dbReference type="SUPFAM" id="SSF52518">
    <property type="entry name" value="Thiamin diphosphate-binding fold (THDP-binding)"/>
    <property type="match status" value="1"/>
</dbReference>
<keyword evidence="6" id="KW-1185">Reference proteome</keyword>
<keyword evidence="3" id="KW-0786">Thiamine pyrophosphate</keyword>
<evidence type="ECO:0000256" key="2">
    <source>
        <dbReference type="ARBA" id="ARBA00023002"/>
    </source>
</evidence>
<accession>A0A8X7SJ62</accession>
<gene>
    <name evidence="5" type="ORF">Bca52824_027051</name>
</gene>
<reference evidence="5 6" key="1">
    <citation type="submission" date="2020-02" db="EMBL/GenBank/DDBJ databases">
        <authorList>
            <person name="Ma Q."/>
            <person name="Huang Y."/>
            <person name="Song X."/>
            <person name="Pei D."/>
        </authorList>
    </citation>
    <scope>NUCLEOTIDE SEQUENCE [LARGE SCALE GENOMIC DNA]</scope>
    <source>
        <strain evidence="5">Sxm20200214</strain>
        <tissue evidence="5">Leaf</tissue>
    </source>
</reference>
<dbReference type="InterPro" id="IPR050642">
    <property type="entry name" value="PDH_E1_Alpha_Subunit"/>
</dbReference>
<dbReference type="InterPro" id="IPR001017">
    <property type="entry name" value="DH_E1"/>
</dbReference>
<comment type="caution">
    <text evidence="5">The sequence shown here is derived from an EMBL/GenBank/DDBJ whole genome shotgun (WGS) entry which is preliminary data.</text>
</comment>